<keyword evidence="2" id="KW-1185">Reference proteome</keyword>
<reference evidence="1" key="1">
    <citation type="submission" date="2020-08" db="EMBL/GenBank/DDBJ databases">
        <title>Multicomponent nature underlies the extraordinary mechanical properties of spider dragline silk.</title>
        <authorList>
            <person name="Kono N."/>
            <person name="Nakamura H."/>
            <person name="Mori M."/>
            <person name="Yoshida Y."/>
            <person name="Ohtoshi R."/>
            <person name="Malay A.D."/>
            <person name="Moran D.A.P."/>
            <person name="Tomita M."/>
            <person name="Numata K."/>
            <person name="Arakawa K."/>
        </authorList>
    </citation>
    <scope>NUCLEOTIDE SEQUENCE</scope>
</reference>
<proteinExistence type="predicted"/>
<gene>
    <name evidence="1" type="ORF">TNIN_267091</name>
</gene>
<dbReference type="Proteomes" id="UP000886998">
    <property type="component" value="Unassembled WGS sequence"/>
</dbReference>
<evidence type="ECO:0000313" key="2">
    <source>
        <dbReference type="Proteomes" id="UP000886998"/>
    </source>
</evidence>
<dbReference type="AlphaFoldDB" id="A0A8X6XJ50"/>
<sequence>MSRNNSSLSSTGFGEILYPLEIAEAWAEIGEGLSPFFSRGQTIGGDGWRPFNRQSPRPIPTLVSDNDFNSRIIRTPFAWLALEK</sequence>
<accession>A0A8X6XJ50</accession>
<organism evidence="1 2">
    <name type="scientific">Trichonephila inaurata madagascariensis</name>
    <dbReference type="NCBI Taxonomy" id="2747483"/>
    <lineage>
        <taxon>Eukaryota</taxon>
        <taxon>Metazoa</taxon>
        <taxon>Ecdysozoa</taxon>
        <taxon>Arthropoda</taxon>
        <taxon>Chelicerata</taxon>
        <taxon>Arachnida</taxon>
        <taxon>Araneae</taxon>
        <taxon>Araneomorphae</taxon>
        <taxon>Entelegynae</taxon>
        <taxon>Araneoidea</taxon>
        <taxon>Nephilidae</taxon>
        <taxon>Trichonephila</taxon>
        <taxon>Trichonephila inaurata</taxon>
    </lineage>
</organism>
<protein>
    <submittedName>
        <fullName evidence="1">Uncharacterized protein</fullName>
    </submittedName>
</protein>
<dbReference type="OrthoDB" id="10425793at2759"/>
<dbReference type="EMBL" id="BMAV01009398">
    <property type="protein sequence ID" value="GFY53607.1"/>
    <property type="molecule type" value="Genomic_DNA"/>
</dbReference>
<name>A0A8X6XJ50_9ARAC</name>
<evidence type="ECO:0000313" key="1">
    <source>
        <dbReference type="EMBL" id="GFY53607.1"/>
    </source>
</evidence>
<comment type="caution">
    <text evidence="1">The sequence shown here is derived from an EMBL/GenBank/DDBJ whole genome shotgun (WGS) entry which is preliminary data.</text>
</comment>